<dbReference type="PANTHER" id="PTHR30244">
    <property type="entry name" value="TRANSAMINASE"/>
    <property type="match status" value="1"/>
</dbReference>
<dbReference type="AlphaFoldDB" id="A0A4U6D682"/>
<dbReference type="GO" id="GO:0008483">
    <property type="term" value="F:transaminase activity"/>
    <property type="evidence" value="ECO:0007669"/>
    <property type="project" value="UniProtKB-KW"/>
</dbReference>
<accession>A0A4U6D682</accession>
<dbReference type="InterPro" id="IPR015422">
    <property type="entry name" value="PyrdxlP-dep_Trfase_small"/>
</dbReference>
<keyword evidence="3" id="KW-0032">Aminotransferase</keyword>
<organism evidence="3 4">
    <name type="scientific">Dyadobacter frigoris</name>
    <dbReference type="NCBI Taxonomy" id="2576211"/>
    <lineage>
        <taxon>Bacteria</taxon>
        <taxon>Pseudomonadati</taxon>
        <taxon>Bacteroidota</taxon>
        <taxon>Cytophagia</taxon>
        <taxon>Cytophagales</taxon>
        <taxon>Spirosomataceae</taxon>
        <taxon>Dyadobacter</taxon>
    </lineage>
</organism>
<dbReference type="SUPFAM" id="SSF53383">
    <property type="entry name" value="PLP-dependent transferases"/>
    <property type="match status" value="1"/>
</dbReference>
<keyword evidence="3" id="KW-0808">Transferase</keyword>
<evidence type="ECO:0000313" key="4">
    <source>
        <dbReference type="Proteomes" id="UP000304900"/>
    </source>
</evidence>
<dbReference type="OrthoDB" id="9804264at2"/>
<comment type="caution">
    <text evidence="3">The sequence shown here is derived from an EMBL/GenBank/DDBJ whole genome shotgun (WGS) entry which is preliminary data.</text>
</comment>
<dbReference type="Proteomes" id="UP000304900">
    <property type="component" value="Unassembled WGS sequence"/>
</dbReference>
<gene>
    <name evidence="3" type="ORF">FDK13_09510</name>
</gene>
<dbReference type="GO" id="GO:0030170">
    <property type="term" value="F:pyridoxal phosphate binding"/>
    <property type="evidence" value="ECO:0007669"/>
    <property type="project" value="TreeGrafter"/>
</dbReference>
<sequence length="461" mass="50911">MKQFKLYSRREFIKKNSVIGMGAVLATGAVQPLIALGSNGVQAPAILGGTAAWNVTKWPKWPIWDPETDEKLVLEVLRSGVWSRSKMVTQFEKEWANAVGAKRSLAVVNGTNALVVATNQLGIHGGDEVLVPPYTFISTVSSILSNGAMPVFVDIDPETFQMDPAKIEAKITNRTKAIMVVHILGLPSDLVSIMEIAKKHNLIVIEDACQAHLAEVNNQKVGTFGHAGCFSFQNSKNLPIGEGGAIVSNDEKFMDRCYSYHNLGTPHGTAIGSVSDGSIMQSTKVRMTEYQAAIGIAQLKRLDSETTTRNLNAEYLKSQIKDIPGILPYRVYESVTRGAFHLFAFRYHKEHFKGLSRDQFLNALSAEGLPCSSGYTPLNTQPFLHETFKSANYQKMYPKSALDINQYNENNKCPLNDKLCNEEAVWFTQNVLLGTRDDMKSIANAIEKIAKNAEQIKKLNP</sequence>
<comment type="similarity">
    <text evidence="1 2">Belongs to the DegT/DnrJ/EryC1 family.</text>
</comment>
<dbReference type="Gene3D" id="3.40.640.10">
    <property type="entry name" value="Type I PLP-dependent aspartate aminotransferase-like (Major domain)"/>
    <property type="match status" value="1"/>
</dbReference>
<dbReference type="EMBL" id="SZVO01000004">
    <property type="protein sequence ID" value="TKT92216.1"/>
    <property type="molecule type" value="Genomic_DNA"/>
</dbReference>
<dbReference type="Gene3D" id="3.90.1150.10">
    <property type="entry name" value="Aspartate Aminotransferase, domain 1"/>
    <property type="match status" value="1"/>
</dbReference>
<name>A0A4U6D682_9BACT</name>
<dbReference type="Pfam" id="PF01041">
    <property type="entry name" value="DegT_DnrJ_EryC1"/>
    <property type="match status" value="1"/>
</dbReference>
<proteinExistence type="inferred from homology"/>
<dbReference type="GO" id="GO:0000271">
    <property type="term" value="P:polysaccharide biosynthetic process"/>
    <property type="evidence" value="ECO:0007669"/>
    <property type="project" value="TreeGrafter"/>
</dbReference>
<evidence type="ECO:0000313" key="3">
    <source>
        <dbReference type="EMBL" id="TKT92216.1"/>
    </source>
</evidence>
<dbReference type="RefSeq" id="WP_137339761.1">
    <property type="nucleotide sequence ID" value="NZ_BSQH01000007.1"/>
</dbReference>
<dbReference type="InterPro" id="IPR015424">
    <property type="entry name" value="PyrdxlP-dep_Trfase"/>
</dbReference>
<reference evidence="3 4" key="1">
    <citation type="submission" date="2019-05" db="EMBL/GenBank/DDBJ databases">
        <title>Dyadobacter AR-3-8 sp. nov., isolated from arctic soil.</title>
        <authorList>
            <person name="Chaudhary D.K."/>
        </authorList>
    </citation>
    <scope>NUCLEOTIDE SEQUENCE [LARGE SCALE GENOMIC DNA]</scope>
    <source>
        <strain evidence="3 4">AR-3-8</strain>
    </source>
</reference>
<dbReference type="PANTHER" id="PTHR30244:SF34">
    <property type="entry name" value="DTDP-4-AMINO-4,6-DIDEOXYGALACTOSE TRANSAMINASE"/>
    <property type="match status" value="1"/>
</dbReference>
<protein>
    <submittedName>
        <fullName evidence="3">DegT/DnrJ/EryC1/StrS family aminotransferase</fullName>
    </submittedName>
</protein>
<evidence type="ECO:0000256" key="2">
    <source>
        <dbReference type="RuleBase" id="RU004508"/>
    </source>
</evidence>
<evidence type="ECO:0000256" key="1">
    <source>
        <dbReference type="ARBA" id="ARBA00037999"/>
    </source>
</evidence>
<dbReference type="InterPro" id="IPR000653">
    <property type="entry name" value="DegT/StrS_aminotransferase"/>
</dbReference>
<keyword evidence="2" id="KW-0663">Pyridoxal phosphate</keyword>
<dbReference type="InterPro" id="IPR015421">
    <property type="entry name" value="PyrdxlP-dep_Trfase_major"/>
</dbReference>
<dbReference type="CDD" id="cd00616">
    <property type="entry name" value="AHBA_syn"/>
    <property type="match status" value="1"/>
</dbReference>
<keyword evidence="4" id="KW-1185">Reference proteome</keyword>